<dbReference type="InterPro" id="IPR036513">
    <property type="entry name" value="STAS_dom_sf"/>
</dbReference>
<keyword evidence="3 5" id="KW-1133">Transmembrane helix</keyword>
<feature type="transmembrane region" description="Helical" evidence="5">
    <location>
        <begin position="112"/>
        <end position="130"/>
    </location>
</feature>
<evidence type="ECO:0000313" key="7">
    <source>
        <dbReference type="EMBL" id="GJE61069.1"/>
    </source>
</evidence>
<evidence type="ECO:0000259" key="6">
    <source>
        <dbReference type="PROSITE" id="PS50801"/>
    </source>
</evidence>
<evidence type="ECO:0000256" key="4">
    <source>
        <dbReference type="ARBA" id="ARBA00023136"/>
    </source>
</evidence>
<gene>
    <name evidence="7" type="ORF">MPOCJGCO_3190</name>
</gene>
<dbReference type="SUPFAM" id="SSF52091">
    <property type="entry name" value="SpoIIaa-like"/>
    <property type="match status" value="1"/>
</dbReference>
<dbReference type="Gene3D" id="3.30.750.24">
    <property type="entry name" value="STAS domain"/>
    <property type="match status" value="1"/>
</dbReference>
<dbReference type="InterPro" id="IPR011547">
    <property type="entry name" value="SLC26A/SulP_dom"/>
</dbReference>
<accession>A0ABQ4U2K1</accession>
<dbReference type="Proteomes" id="UP001055057">
    <property type="component" value="Unassembled WGS sequence"/>
</dbReference>
<sequence>MTGSARPFPASPATRQSAWRSALRYDAGTARRDVLAGLTVAAISLPQGMAYALLAGVDPRYGLYSAIVVTLIASILGSSSHLINGPTSAISLLVFSALSHFDPDARAQAAEAMFLLGVMVGAIQILIAVFRLGDLTRYISESVILGFMAGASALLAISQIGNAFGLRNRGHGDQNVLVRLWLTLNEGGPISGKALTLSLGAVTLAVLLRMVIRRYRLPQLDMLATLIVIAGFAWFAGWSVAGADGKTAVGVAGVVPASLPSFHIADIRLSWVSDLGSSALAIAFMGLLEALAIAKSIAHKTRQPLDYNRQCLAEGAANLAGGFFHCLPGSGSLSRSAINFQAGAVTRFSGVVVALAVAAALLALAPLTQFIPKAALAGLLFVTAARLIDVSRLRYTVRASGFDAGLVVVTALSALAIGVEFSILIGVALSILLFVPRAAKLKASELVVTQEGVVRERVKGDPPSPSVILIDLQGELFFGAAPDLDRALNDALQRARFQGMGQIVVRLKRVRHPDVVCLEVVEQFLRDAEEADVTVRLAGAQPDFLAAIARLRFTEWYPSERVFPEEDDRDSATLKAVRQTYATLAADESAPARCRTTDLYYLV</sequence>
<organism evidence="7 8">
    <name type="scientific">Methylobacterium trifolii</name>
    <dbReference type="NCBI Taxonomy" id="1003092"/>
    <lineage>
        <taxon>Bacteria</taxon>
        <taxon>Pseudomonadati</taxon>
        <taxon>Pseudomonadota</taxon>
        <taxon>Alphaproteobacteria</taxon>
        <taxon>Hyphomicrobiales</taxon>
        <taxon>Methylobacteriaceae</taxon>
        <taxon>Methylobacterium</taxon>
    </lineage>
</organism>
<dbReference type="Pfam" id="PF00916">
    <property type="entry name" value="Sulfate_transp"/>
    <property type="match status" value="1"/>
</dbReference>
<protein>
    <recommendedName>
        <fullName evidence="6">STAS domain-containing protein</fullName>
    </recommendedName>
</protein>
<evidence type="ECO:0000256" key="2">
    <source>
        <dbReference type="ARBA" id="ARBA00022692"/>
    </source>
</evidence>
<reference evidence="7" key="1">
    <citation type="journal article" date="2021" name="Front. Microbiol.">
        <title>Comprehensive Comparative Genomics and Phenotyping of Methylobacterium Species.</title>
        <authorList>
            <person name="Alessa O."/>
            <person name="Ogura Y."/>
            <person name="Fujitani Y."/>
            <person name="Takami H."/>
            <person name="Hayashi T."/>
            <person name="Sahin N."/>
            <person name="Tani A."/>
        </authorList>
    </citation>
    <scope>NUCLEOTIDE SEQUENCE</scope>
    <source>
        <strain evidence="7">DSM 23632</strain>
    </source>
</reference>
<comment type="caution">
    <text evidence="7">The sequence shown here is derived from an EMBL/GenBank/DDBJ whole genome shotgun (WGS) entry which is preliminary data.</text>
</comment>
<reference evidence="7" key="2">
    <citation type="submission" date="2021-08" db="EMBL/GenBank/DDBJ databases">
        <authorList>
            <person name="Tani A."/>
            <person name="Ola A."/>
            <person name="Ogura Y."/>
            <person name="Katsura K."/>
            <person name="Hayashi T."/>
        </authorList>
    </citation>
    <scope>NUCLEOTIDE SEQUENCE</scope>
    <source>
        <strain evidence="7">DSM 23632</strain>
    </source>
</reference>
<feature type="transmembrane region" description="Helical" evidence="5">
    <location>
        <begin position="61"/>
        <end position="83"/>
    </location>
</feature>
<feature type="transmembrane region" description="Helical" evidence="5">
    <location>
        <begin position="34"/>
        <end position="54"/>
    </location>
</feature>
<feature type="domain" description="STAS" evidence="6">
    <location>
        <begin position="465"/>
        <end position="573"/>
    </location>
</feature>
<dbReference type="Pfam" id="PF01740">
    <property type="entry name" value="STAS"/>
    <property type="match status" value="1"/>
</dbReference>
<feature type="transmembrane region" description="Helical" evidence="5">
    <location>
        <begin position="275"/>
        <end position="294"/>
    </location>
</feature>
<proteinExistence type="predicted"/>
<dbReference type="RefSeq" id="WP_238183648.1">
    <property type="nucleotide sequence ID" value="NZ_BPRB01000186.1"/>
</dbReference>
<evidence type="ECO:0000256" key="3">
    <source>
        <dbReference type="ARBA" id="ARBA00022989"/>
    </source>
</evidence>
<dbReference type="InterPro" id="IPR001902">
    <property type="entry name" value="SLC26A/SulP_fam"/>
</dbReference>
<evidence type="ECO:0000313" key="8">
    <source>
        <dbReference type="Proteomes" id="UP001055057"/>
    </source>
</evidence>
<feature type="transmembrane region" description="Helical" evidence="5">
    <location>
        <begin position="344"/>
        <end position="364"/>
    </location>
</feature>
<dbReference type="EMBL" id="BPRB01000186">
    <property type="protein sequence ID" value="GJE61069.1"/>
    <property type="molecule type" value="Genomic_DNA"/>
</dbReference>
<evidence type="ECO:0000256" key="5">
    <source>
        <dbReference type="SAM" id="Phobius"/>
    </source>
</evidence>
<feature type="transmembrane region" description="Helical" evidence="5">
    <location>
        <begin position="220"/>
        <end position="241"/>
    </location>
</feature>
<dbReference type="InterPro" id="IPR002645">
    <property type="entry name" value="STAS_dom"/>
</dbReference>
<keyword evidence="4 5" id="KW-0472">Membrane</keyword>
<evidence type="ECO:0000256" key="1">
    <source>
        <dbReference type="ARBA" id="ARBA00004141"/>
    </source>
</evidence>
<dbReference type="CDD" id="cd07042">
    <property type="entry name" value="STAS_SulP_like_sulfate_transporter"/>
    <property type="match status" value="1"/>
</dbReference>
<keyword evidence="8" id="KW-1185">Reference proteome</keyword>
<keyword evidence="2 5" id="KW-0812">Transmembrane</keyword>
<dbReference type="PROSITE" id="PS50801">
    <property type="entry name" value="STAS"/>
    <property type="match status" value="1"/>
</dbReference>
<dbReference type="PANTHER" id="PTHR11814">
    <property type="entry name" value="SULFATE TRANSPORTER"/>
    <property type="match status" value="1"/>
</dbReference>
<feature type="transmembrane region" description="Helical" evidence="5">
    <location>
        <begin position="190"/>
        <end position="208"/>
    </location>
</feature>
<feature type="transmembrane region" description="Helical" evidence="5">
    <location>
        <begin position="409"/>
        <end position="435"/>
    </location>
</feature>
<feature type="transmembrane region" description="Helical" evidence="5">
    <location>
        <begin position="142"/>
        <end position="161"/>
    </location>
</feature>
<name>A0ABQ4U2K1_9HYPH</name>
<comment type="subcellular location">
    <subcellularLocation>
        <location evidence="1">Membrane</location>
        <topology evidence="1">Multi-pass membrane protein</topology>
    </subcellularLocation>
</comment>